<sequence>MKDRQLARELILIVIIKLIAITALWWAVVRDTPPPVTPQAMETRISQGAQPTSQGHPHDQ</sequence>
<feature type="transmembrane region" description="Helical" evidence="2">
    <location>
        <begin position="10"/>
        <end position="28"/>
    </location>
</feature>
<evidence type="ECO:0000256" key="1">
    <source>
        <dbReference type="SAM" id="MobiDB-lite"/>
    </source>
</evidence>
<protein>
    <submittedName>
        <fullName evidence="3">Uncharacterized protein</fullName>
    </submittedName>
</protein>
<accession>A0A557QW35</accession>
<dbReference type="OrthoDB" id="4964299at2"/>
<dbReference type="EMBL" id="VMNK01000007">
    <property type="protein sequence ID" value="TVO57120.1"/>
    <property type="molecule type" value="Genomic_DNA"/>
</dbReference>
<keyword evidence="2" id="KW-1133">Transmembrane helix</keyword>
<dbReference type="InterPro" id="IPR054636">
    <property type="entry name" value="CydP"/>
</dbReference>
<dbReference type="Proteomes" id="UP000319502">
    <property type="component" value="Unassembled WGS sequence"/>
</dbReference>
<name>A0A557QW35_9RHOO</name>
<dbReference type="AlphaFoldDB" id="A0A557QW35"/>
<dbReference type="NCBIfam" id="NF045611">
    <property type="entry name" value="small_CydP"/>
    <property type="match status" value="1"/>
</dbReference>
<evidence type="ECO:0000256" key="2">
    <source>
        <dbReference type="SAM" id="Phobius"/>
    </source>
</evidence>
<comment type="caution">
    <text evidence="3">The sequence shown here is derived from an EMBL/GenBank/DDBJ whole genome shotgun (WGS) entry which is preliminary data.</text>
</comment>
<keyword evidence="2" id="KW-0812">Transmembrane</keyword>
<feature type="compositionally biased region" description="Polar residues" evidence="1">
    <location>
        <begin position="44"/>
        <end position="60"/>
    </location>
</feature>
<dbReference type="RefSeq" id="WP_144309367.1">
    <property type="nucleotide sequence ID" value="NZ_VMNK01000007.1"/>
</dbReference>
<keyword evidence="4" id="KW-1185">Reference proteome</keyword>
<keyword evidence="2" id="KW-0472">Membrane</keyword>
<evidence type="ECO:0000313" key="4">
    <source>
        <dbReference type="Proteomes" id="UP000319502"/>
    </source>
</evidence>
<reference evidence="3 4" key="1">
    <citation type="submission" date="2019-07" db="EMBL/GenBank/DDBJ databases">
        <title>The pathways for chlorine oxyanion respiration interact through the shared metabolite chlorate.</title>
        <authorList>
            <person name="Barnum T.P."/>
            <person name="Cheng Y."/>
            <person name="Hill K.A."/>
            <person name="Lucas L.N."/>
            <person name="Carlson H.K."/>
            <person name="Coates J.D."/>
        </authorList>
    </citation>
    <scope>NUCLEOTIDE SEQUENCE [LARGE SCALE GENOMIC DNA]</scope>
    <source>
        <strain evidence="3 4">SFB-3</strain>
    </source>
</reference>
<organism evidence="3 4">
    <name type="scientific">Denitromonas halophila</name>
    <dbReference type="NCBI Taxonomy" id="1629404"/>
    <lineage>
        <taxon>Bacteria</taxon>
        <taxon>Pseudomonadati</taxon>
        <taxon>Pseudomonadota</taxon>
        <taxon>Betaproteobacteria</taxon>
        <taxon>Rhodocyclales</taxon>
        <taxon>Zoogloeaceae</taxon>
        <taxon>Denitromonas</taxon>
    </lineage>
</organism>
<evidence type="ECO:0000313" key="3">
    <source>
        <dbReference type="EMBL" id="TVO57120.1"/>
    </source>
</evidence>
<proteinExistence type="predicted"/>
<gene>
    <name evidence="3" type="ORF">FHP91_09480</name>
</gene>
<feature type="region of interest" description="Disordered" evidence="1">
    <location>
        <begin position="37"/>
        <end position="60"/>
    </location>
</feature>